<dbReference type="PANTHER" id="PTHR48103:SF2">
    <property type="entry name" value="MIDASIN"/>
    <property type="match status" value="1"/>
</dbReference>
<dbReference type="OrthoDB" id="5186at2759"/>
<accession>A0A9P5MS34</accession>
<dbReference type="EMBL" id="WHVB01000014">
    <property type="protein sequence ID" value="KAF8476640.1"/>
    <property type="molecule type" value="Genomic_DNA"/>
</dbReference>
<dbReference type="GO" id="GO:0005654">
    <property type="term" value="C:nucleoplasm"/>
    <property type="evidence" value="ECO:0007669"/>
    <property type="project" value="UniProtKB-SubCell"/>
</dbReference>
<dbReference type="GO" id="GO:0005524">
    <property type="term" value="F:ATP binding"/>
    <property type="evidence" value="ECO:0007669"/>
    <property type="project" value="UniProtKB-KW"/>
</dbReference>
<feature type="region of interest" description="Disordered" evidence="11">
    <location>
        <begin position="787"/>
        <end position="812"/>
    </location>
</feature>
<feature type="compositionally biased region" description="Basic and acidic residues" evidence="11">
    <location>
        <begin position="4592"/>
        <end position="4607"/>
    </location>
</feature>
<dbReference type="InterPro" id="IPR012099">
    <property type="entry name" value="Midasin"/>
</dbReference>
<feature type="compositionally biased region" description="Acidic residues" evidence="11">
    <location>
        <begin position="4455"/>
        <end position="4465"/>
    </location>
</feature>
<dbReference type="Gene3D" id="3.40.50.300">
    <property type="entry name" value="P-loop containing nucleotide triphosphate hydrolases"/>
    <property type="match status" value="6"/>
</dbReference>
<dbReference type="InterPro" id="IPR040848">
    <property type="entry name" value="AAA_lid_7"/>
</dbReference>
<dbReference type="SUPFAM" id="SSF52540">
    <property type="entry name" value="P-loop containing nucleoside triphosphate hydrolases"/>
    <property type="match status" value="6"/>
</dbReference>
<keyword evidence="5" id="KW-0597">Phosphoprotein</keyword>
<dbReference type="FunFam" id="3.40.50.300:FF:000712">
    <property type="entry name" value="Midasin"/>
    <property type="match status" value="1"/>
</dbReference>
<feature type="compositionally biased region" description="Polar residues" evidence="11">
    <location>
        <begin position="4546"/>
        <end position="4555"/>
    </location>
</feature>
<dbReference type="GO" id="GO:0030687">
    <property type="term" value="C:preribosome, large subunit precursor"/>
    <property type="evidence" value="ECO:0007669"/>
    <property type="project" value="TreeGrafter"/>
</dbReference>
<evidence type="ECO:0000259" key="12">
    <source>
        <dbReference type="PROSITE" id="PS50234"/>
    </source>
</evidence>
<dbReference type="InterPro" id="IPR041190">
    <property type="entry name" value="Midasin_AAA_lid_5"/>
</dbReference>
<comment type="caution">
    <text evidence="13">The sequence shown here is derived from an EMBL/GenBank/DDBJ whole genome shotgun (WGS) entry which is preliminary data.</text>
</comment>
<dbReference type="GO" id="GO:0000055">
    <property type="term" value="P:ribosomal large subunit export from nucleus"/>
    <property type="evidence" value="ECO:0007669"/>
    <property type="project" value="TreeGrafter"/>
</dbReference>
<evidence type="ECO:0000256" key="8">
    <source>
        <dbReference type="ARBA" id="ARBA00023186"/>
    </source>
</evidence>
<feature type="compositionally biased region" description="Basic and acidic residues" evidence="11">
    <location>
        <begin position="4513"/>
        <end position="4536"/>
    </location>
</feature>
<protein>
    <recommendedName>
        <fullName evidence="4 10">Midasin</fullName>
    </recommendedName>
</protein>
<keyword evidence="14" id="KW-1185">Reference proteome</keyword>
<dbReference type="InterPro" id="IPR002035">
    <property type="entry name" value="VWF_A"/>
</dbReference>
<dbReference type="CDD" id="cd00009">
    <property type="entry name" value="AAA"/>
    <property type="match status" value="2"/>
</dbReference>
<dbReference type="PROSITE" id="PS00675">
    <property type="entry name" value="SIGMA54_INTERACT_1"/>
    <property type="match status" value="2"/>
</dbReference>
<dbReference type="InterPro" id="IPR003593">
    <property type="entry name" value="AAA+_ATPase"/>
</dbReference>
<dbReference type="SMART" id="SM00382">
    <property type="entry name" value="AAA"/>
    <property type="match status" value="6"/>
</dbReference>
<evidence type="ECO:0000313" key="14">
    <source>
        <dbReference type="Proteomes" id="UP000759537"/>
    </source>
</evidence>
<evidence type="ECO:0000256" key="4">
    <source>
        <dbReference type="ARBA" id="ARBA00017143"/>
    </source>
</evidence>
<evidence type="ECO:0000256" key="6">
    <source>
        <dbReference type="ARBA" id="ARBA00022741"/>
    </source>
</evidence>
<evidence type="ECO:0000256" key="11">
    <source>
        <dbReference type="SAM" id="MobiDB-lite"/>
    </source>
</evidence>
<feature type="region of interest" description="Disordered" evidence="11">
    <location>
        <begin position="4176"/>
        <end position="4555"/>
    </location>
</feature>
<evidence type="ECO:0000256" key="3">
    <source>
        <dbReference type="ARBA" id="ARBA00007188"/>
    </source>
</evidence>
<feature type="compositionally biased region" description="Basic and acidic residues" evidence="11">
    <location>
        <begin position="4284"/>
        <end position="4309"/>
    </location>
</feature>
<comment type="function">
    <text evidence="10">Nuclear chaperone required for maturation and nuclear export of pre-60S ribosome subunits.</text>
</comment>
<evidence type="ECO:0000313" key="13">
    <source>
        <dbReference type="EMBL" id="KAF8476640.1"/>
    </source>
</evidence>
<feature type="region of interest" description="Disordered" evidence="11">
    <location>
        <begin position="4635"/>
        <end position="4668"/>
    </location>
</feature>
<keyword evidence="8 10" id="KW-0143">Chaperone</keyword>
<keyword evidence="7 10" id="KW-0067">ATP-binding</keyword>
<evidence type="ECO:0000256" key="1">
    <source>
        <dbReference type="ARBA" id="ARBA00004604"/>
    </source>
</evidence>
<dbReference type="PIRSF" id="PIRSF010340">
    <property type="entry name" value="Midasin"/>
    <property type="match status" value="1"/>
</dbReference>
<keyword evidence="9 10" id="KW-0539">Nucleus</keyword>
<dbReference type="SUPFAM" id="SSF53300">
    <property type="entry name" value="vWA-like"/>
    <property type="match status" value="1"/>
</dbReference>
<feature type="compositionally biased region" description="Acidic residues" evidence="11">
    <location>
        <begin position="4397"/>
        <end position="4410"/>
    </location>
</feature>
<feature type="compositionally biased region" description="Basic and acidic residues" evidence="11">
    <location>
        <begin position="4318"/>
        <end position="4340"/>
    </location>
</feature>
<reference evidence="13" key="2">
    <citation type="journal article" date="2020" name="Nat. Commun.">
        <title>Large-scale genome sequencing of mycorrhizal fungi provides insights into the early evolution of symbiotic traits.</title>
        <authorList>
            <person name="Miyauchi S."/>
            <person name="Kiss E."/>
            <person name="Kuo A."/>
            <person name="Drula E."/>
            <person name="Kohler A."/>
            <person name="Sanchez-Garcia M."/>
            <person name="Morin E."/>
            <person name="Andreopoulos B."/>
            <person name="Barry K.W."/>
            <person name="Bonito G."/>
            <person name="Buee M."/>
            <person name="Carver A."/>
            <person name="Chen C."/>
            <person name="Cichocki N."/>
            <person name="Clum A."/>
            <person name="Culley D."/>
            <person name="Crous P.W."/>
            <person name="Fauchery L."/>
            <person name="Girlanda M."/>
            <person name="Hayes R.D."/>
            <person name="Keri Z."/>
            <person name="LaButti K."/>
            <person name="Lipzen A."/>
            <person name="Lombard V."/>
            <person name="Magnuson J."/>
            <person name="Maillard F."/>
            <person name="Murat C."/>
            <person name="Nolan M."/>
            <person name="Ohm R.A."/>
            <person name="Pangilinan J."/>
            <person name="Pereira M.F."/>
            <person name="Perotto S."/>
            <person name="Peter M."/>
            <person name="Pfister S."/>
            <person name="Riley R."/>
            <person name="Sitrit Y."/>
            <person name="Stielow J.B."/>
            <person name="Szollosi G."/>
            <person name="Zifcakova L."/>
            <person name="Stursova M."/>
            <person name="Spatafora J.W."/>
            <person name="Tedersoo L."/>
            <person name="Vaario L.M."/>
            <person name="Yamada A."/>
            <person name="Yan M."/>
            <person name="Wang P."/>
            <person name="Xu J."/>
            <person name="Bruns T."/>
            <person name="Baldrian P."/>
            <person name="Vilgalys R."/>
            <person name="Dunand C."/>
            <person name="Henrissat B."/>
            <person name="Grigoriev I.V."/>
            <person name="Hibbett D."/>
            <person name="Nagy L.G."/>
            <person name="Martin F.M."/>
        </authorList>
    </citation>
    <scope>NUCLEOTIDE SEQUENCE</scope>
    <source>
        <strain evidence="13">Prilba</strain>
    </source>
</reference>
<comment type="similarity">
    <text evidence="3 10">Belongs to the midasin family.</text>
</comment>
<feature type="region of interest" description="Disordered" evidence="11">
    <location>
        <begin position="4581"/>
        <end position="4607"/>
    </location>
</feature>
<feature type="domain" description="VWFA" evidence="12">
    <location>
        <begin position="4811"/>
        <end position="5036"/>
    </location>
</feature>
<dbReference type="PANTHER" id="PTHR48103">
    <property type="entry name" value="MIDASIN-RELATED"/>
    <property type="match status" value="1"/>
</dbReference>
<sequence length="5039" mass="559768">MSLVGHLRDPLSLNPKSQWLAFTSKLPDCSSTSQSNLVDTSPGEVLSLASKFLLLPSCTAIVADTFRPLLLDLCARWLETSEALEDKLSALCFLLQPHTEIFPVLSAFLQQFVPKSGPLSAIISSLPLETAPLSQLHGVLLAYYRILMANPELPIWLDWPLEPLSRLFWAPHPDPGVRYLVIRCYAMQSGMCEAEREKLENTLIGSMAHAECPLEFGQDLHGNVNVIDGWLLPVIETQRIHDSLNAIATDTRDFSMGQDHYIRPLDLSPLVINVHGVLMFRPRPIAATPASPLVPTNTSVNALRALALYVSLRLPVLLTSSPSSGKTLLLSHLASTLYPDVRNQLVTINLADTSVDGRSLLGSYVQSTRTPGTFEWKEGVLVRAMRTGRWVILQDVDKGSNEVLGTLNALVESLGMGKWIGGRAKLAVPSRGEVVASENFAIFATRSLSISRDDTFPPPTFFGAHKFHEVTFPTPTQEELQTIIAASFPKLSGSTAGGIVMLWSAIRAVGSTTTDRVIGLRDLRKYCTRVEALLPNSYRPDTSCAQADCVGVLVSVFPNPTLREAMFLEARDIFFGAGSLTTASRTRITSIAAIVAEHLGLTQEKCDWLLNQHVPEVVNEMDSNGRTTGLRLGRIGLSAQTIKSDISLPPIRPFVIHRPASILMSRMATCISTGEPVLLTGETGTGKTSIITHLASLLHHPLISVNLSQQTESSDLLGAYKPIDARVPGSELQLRFLDLFRGTFSQKKNVKFEESTWKAVKEGKWKRAGGLWKESVRLAKDRIRGKLSGATRGDSPEVFDSGNPRKRRRTEEAHFHESERNWSAFEQEVLQFEAQYITKKGKFAFGFIEGPLVRALRSGDWILLDEINLASTETLEAISTLLRDPTSSITLTEQGSMEPIPRHPNFRIFACMNPATDAGKKELPPSIRSYFTEVEVPPPDADRETLLAVITQYIGPSAVSDKAAIMDIAEFYMAVKALAADRQIADGSNRRPHFSMRTLTRALTFAAEIASAYSLRRALWEGCLMAFTMALDVPSAELVTSLAQKHVLNGIRNVRLLLTREPAPPQSRPLTDFVKFGPFYLEKGDLAELPTDDYIMTPSVERKLIDLARIISTRMFPVLIEGPTSSGKTSTVEFLAKRTGHRFVRINNHEHTDIQEYLGTYVSDPVSGKLVFKDGLLLQALRRGDWIVLDELNLAPTDVLEALNRLLDDNRELFIPETQEVIKPHPHFMLFATQNPPGLYAGRKVLSRAFRSRFLEVHFDDVPQAELETILCQRCRIAPSYAQRIVAVFRELQKRRQTSRVFESKQGFATLRDLFRWAGRDAVGYQELAENGYMLLAERARREQDKAVVKSVIESIMKVSINEATLYSFDRFGNDVKGFLGFDVPSSSNIVWTQAMQRLLVLVGRALGSKEPVLLVGETGSGKTSVCQVYADAVNKHLLSLNCHRNTETADLIGGLRPIRNKTAVEAETFSEVSSLLLQCGVTGVPNNAASLLSAVDQLESSQLVDSIKAQEVRQKLRRTTGIFEWHDGPLVEAMKAGDVLLVDEISLADDSVLERLNSVLEPARTIVLAEKGGENVEDSLVQAAPDFRLIATMNPGGDYGKKELSPALRNRFTEIWVPPVNERADLSQIIISSWHHESLKPYTPLVLDFIEWLSRRVSEPSLFGLRDIIAWITFSNSVLDNAKMKVMPHSEIFHHAAHMVCLDGLGSLPALSSYSMVALRKIKDDALLKLQEMVAIGPEGSSSYSPSHDVDRFVQIGPFAIPKGPQKPAPHTYDIQAPTTKDNAMRLVRASQLSKPILLEGSPGVGKTSLITTLANICGYHLCRINLSDQTDLADLFGADLPVDGGQPGEFAWKEADFLKAMQKGDWVLLDEMNLAPQSVLEGLNAVLDHRGAVYVPELGRSFSRHPSFRIFAAQNPIQQGGGRKGLPKSFVNRFTKVFVDPLTPGDLLQISKHMFPNYPGDWLQRMIMYNSRLEEETSVKHSFGRSGSPWEFNLRDISRWGVLLHGTDTLLHPVEHLRTVYLSRFRTVSDRESARTLFDSVFNLSSNFLSNAPHPSISSSNTQVGQFIEGRKSSFTSSSRPGVILQTHLPWIEAMGVALQQGWLVIISGPPSSGKTSLVRVMAELTGNPLQEISIHYATDTTDILGSYEQVDGNFRSLDFIRRALLLSERVSRTSEGSKSRTLLNLGLLRAALVNPPPIESLPELLRTTLSTLEGLVDVDDHGIREKIKLQEGMRAELSPSNITGQFEWADGPLVRALKEGQWLLLDNANLCSPSVLDRLNSLCEPSGVLVLNERGLVDGKTPVIVPHPNFRLIMCMDPQLGELSRAMRNRGMEISLSPPRNQEDMCRLRDYHFLPSPGCHSDASEISPLKFEAMRRCLHNISSTTNSTSWPPTTAIVRDSSASAIVDRASLILPRDITTLQASPLAVLNFFVRSMVPAYAKHLSRFISGLYSSDRSGLLRNLHLVLDAANDDPVWSKLEQTRKSILPASSVLSPSQVSSMDFFMKSTTAEFPSKDSHHLAAQSTILRIYELFVRTTYDDFEDTSSMLPSVPDDNTTDSPSNAILNHIDEFTRATKQHGTNLLQDTPTHFTQELSVEIQLIIDLLKYTTFFRRQPHSAVNFSLLQAVTSWIQEALRSAPVRLPHITRSAEILSRAVASTSGLGLNDIWSSWTSSINPSSYTAELENAILDTDDSVDGYKIRSQLFENITTRCLKTGTTPFATLGPGDDLVSSDPEQSISRRTPMLKIEEPRTNKISVIRELGILAQMPDGDSLNILNQIIDLACSERRMLLQRFIPYRHATLAVQSGKFTEAGTILSAFGSWLQALWEHDDPVGPSILFQPTGLSATIQACDLHGVTLQSVGAHQKALEHHSRLFALTGNRESTRIEDMTTLLRKTLLLLASCFHQSFDESTLKDLQEAYCSSNSFSGLLPLLRRSSYPWVAQSIDRLFDGPVAQLGRDESRSMTLKNLGLGWISLSRFFLNLYIPDTPLDPAALQGFRSEFWGAELASLSHELELEVNLERRMSGNMANGTIDYLGEQIEPVRERAHNLPHVPRMPGRDIFRLRDFWSEVSQFMLKIIPESRLNHLIDSFYANSPEASASEHVIQQSIARFYQRLESAYPEFVDISRPLRSTLLYIRLGLRLVAHASGCKEAAAIEELSRALSSFPSVGGVPALIAADIRGELRAVERSPFESILLVLTAVAFEVELGLDPHIATIESVYERASRLWLIDKKKQEEADVASQSLYRTNAITHVARNDSELEEEDFLALFPDYEALFDPDHSQETVPNHIARQSFPPDGSYASSLMLLHLHIISPGSCSSNAQTRLSDIRESLLPSILDKYQRNLPETLDDYAFSHQVSVLAACIRNLHNHSGLGTVHPYNFYIDSHVPEIRRAATLVESLKQGLNVLIQEWPDQMVLQHLRDRCTQILSLGIQSPVAKVLTLLEQLLLQTDDWEMYASQATSLKKHRSAMTDLVISWRRLELSSWRGLLRTQAATFEEGASEWWFRLYNAVVRGPLDIMDRSSLESLDDYLDQLVPLLDGFLKSSPLGQFSRRLDLLRSFGPFLQHLNLTKSEPARQPLRRVQRIVHSTQAYYSQFASSITSSLTSQERAISEEIQGFIKIASWKDVNVQALKASAKKTHHQLYKVIRKYRDIMRQPINDLLQVSETGIASDDRLPRSPLQTSTVDSTGLRIHMTLGDGPAHLRDLSKTYMRFDSLITSRIDVFIKSRPSDDLDSLKDHVISTAKELASVGHPAGATAERREKLWKALLVRKRKAWSDFAKEFKRIGLATKVQSTILLQQKNDRWLREQPFPVIEEGGFAAVQNSEQHFVRLQGLLPKLRATLADHHGDVSTQELQRSIMLLESALSTSLSCRSRLTTYLNEYARLKCILRRLDSVLQSSGISAWGPTVSETVINTSETVTRMCHAISETIHKIKEFGDLPGALPVPASLLEGAQTLLSSTQECRDALRSIVINLKDTGLPILLRDEHDAVVFSQRHIAKAQNLFQEWEKSHPQLRLIILPLRDWLASQMLGTFPGNELSNSSNSGSDQVIEALLKSIQSILSVIPAENQFLIPSRDSFLKDTSWTLIRTGDLLRVDSKVALLNSLVERLAGCPPEEIKTSVSRVIPFTQRYTLLVEEQLLCMARWVNSLFKLQLTACSVMLNIATNGFCKPPDGEESGDGGTKDEGGVGFGEGDGSESVNKEIEDESQVEGLRDEAGESHERRDEGGGNGDDAIEVGDDFQGELESLPESGSEEDGPTNEDEEGPEERLGDLDVGDPDAIDEKLWGDETGPRDDTKQGKTSEDQPSKSSADSEMVAKESERPKDDHLSQEKKRDDLETGDEAVAEDEAEEDNGEDAPGDSGAPLDDFVQDSDVLDLPDGLEMDEDTMQQNPVEEVDDEMLGDEPDLATDSPKGDDETQPESSPETPQPIDKTTDGESLDGQRQEGDRTEAEQEDFYPEEDVIMQPDVRIGDGTSNEDVPDGTLDSNVREDPSERPSGSAMGAKAAGMSEEARGDEGIARDEQLERTTVEKGDGGGVNAGTEAGTTPSFDKVSQNVSYDHARTLGDAFEETIRHTDDILESDDTPAEQKMVDPKSSHLQYLHENDVDHDMQALGPAGAEEVAKLSELHLIDDADGSNNTDQMDVDDQEQPTPQPRPIPPPLLPSDSVERTLRQETPGPLPQNEVPSQQSLYRADLATEYNARMVEADDEVPQTEYVELTLRQWQADGQPSEGAQNLWRLYESLTQDLSYALCEQLRLILEPTLATRLKGDYRSGKRLNMKKIIPYIASEYTKDKIWLKRTRPSQREYQVFLVLDDSRSMAESHSIHLAYETLALVSKALSRLEVGDIGIAKFGETVDVLHGFDDGPLTDQAATQVMTAFTFNQKATDVLALVEASLRILEAARESRSTNSSAGDLWQLEIIISDGLCQNHEKLRAALRRAQEQRVMMVFVIVDSLHSNVASSTAGSEGSGIAATQNSILSMQQAAYKNVDGRMELQMQRYLDTFPFDYYVVLRDVEALPEVLSGTVRQFFERISDV</sequence>
<evidence type="ECO:0000256" key="2">
    <source>
        <dbReference type="ARBA" id="ARBA00004642"/>
    </source>
</evidence>
<feature type="compositionally biased region" description="Acidic residues" evidence="11">
    <location>
        <begin position="4255"/>
        <end position="4269"/>
    </location>
</feature>
<comment type="subcellular location">
    <subcellularLocation>
        <location evidence="1">Nucleus</location>
        <location evidence="1">Nucleolus</location>
    </subcellularLocation>
    <subcellularLocation>
        <location evidence="2">Nucleus</location>
        <location evidence="2">Nucleoplasm</location>
    </subcellularLocation>
</comment>
<dbReference type="InterPro" id="IPR025662">
    <property type="entry name" value="Sigma_54_int_dom_ATP-bd_1"/>
</dbReference>
<feature type="compositionally biased region" description="Basic and acidic residues" evidence="11">
    <location>
        <begin position="4435"/>
        <end position="4454"/>
    </location>
</feature>
<dbReference type="InterPro" id="IPR027417">
    <property type="entry name" value="P-loop_NTPase"/>
</dbReference>
<dbReference type="PROSITE" id="PS50234">
    <property type="entry name" value="VWFA"/>
    <property type="match status" value="1"/>
</dbReference>
<keyword evidence="6 10" id="KW-0547">Nucleotide-binding</keyword>
<proteinExistence type="inferred from homology"/>
<gene>
    <name evidence="13" type="ORF">DFH94DRAFT_653923</name>
</gene>
<dbReference type="Gene3D" id="3.40.50.410">
    <property type="entry name" value="von Willebrand factor, type A domain"/>
    <property type="match status" value="1"/>
</dbReference>
<evidence type="ECO:0000256" key="10">
    <source>
        <dbReference type="PIRNR" id="PIRNR010340"/>
    </source>
</evidence>
<evidence type="ECO:0000256" key="7">
    <source>
        <dbReference type="ARBA" id="ARBA00022840"/>
    </source>
</evidence>
<dbReference type="Pfam" id="PF07728">
    <property type="entry name" value="AAA_5"/>
    <property type="match status" value="8"/>
</dbReference>
<feature type="compositionally biased region" description="Pro residues" evidence="11">
    <location>
        <begin position="4654"/>
        <end position="4665"/>
    </location>
</feature>
<feature type="compositionally biased region" description="Low complexity" evidence="11">
    <location>
        <begin position="4500"/>
        <end position="4512"/>
    </location>
</feature>
<evidence type="ECO:0000256" key="9">
    <source>
        <dbReference type="ARBA" id="ARBA00023242"/>
    </source>
</evidence>
<dbReference type="InterPro" id="IPR011704">
    <property type="entry name" value="ATPase_dyneun-rel_AAA"/>
</dbReference>
<dbReference type="GO" id="GO:0000027">
    <property type="term" value="P:ribosomal large subunit assembly"/>
    <property type="evidence" value="ECO:0007669"/>
    <property type="project" value="InterPro"/>
</dbReference>
<feature type="compositionally biased region" description="Basic and acidic residues" evidence="11">
    <location>
        <begin position="4215"/>
        <end position="4230"/>
    </location>
</feature>
<feature type="compositionally biased region" description="Acidic residues" evidence="11">
    <location>
        <begin position="4236"/>
        <end position="4246"/>
    </location>
</feature>
<dbReference type="Pfam" id="PF17867">
    <property type="entry name" value="AAA_lid_7"/>
    <property type="match status" value="3"/>
</dbReference>
<dbReference type="GO" id="GO:0016887">
    <property type="term" value="F:ATP hydrolysis activity"/>
    <property type="evidence" value="ECO:0007669"/>
    <property type="project" value="InterPro"/>
</dbReference>
<dbReference type="FunFam" id="3.40.50.300:FF:001368">
    <property type="entry name" value="Midasin"/>
    <property type="match status" value="1"/>
</dbReference>
<dbReference type="GO" id="GO:0005730">
    <property type="term" value="C:nucleolus"/>
    <property type="evidence" value="ECO:0007669"/>
    <property type="project" value="UniProtKB-SubCell"/>
</dbReference>
<dbReference type="Proteomes" id="UP000759537">
    <property type="component" value="Unassembled WGS sequence"/>
</dbReference>
<feature type="compositionally biased region" description="Acidic residues" evidence="11">
    <location>
        <begin position="4371"/>
        <end position="4390"/>
    </location>
</feature>
<name>A0A9P5MS34_9AGAM</name>
<evidence type="ECO:0000256" key="5">
    <source>
        <dbReference type="ARBA" id="ARBA00022553"/>
    </source>
</evidence>
<dbReference type="Pfam" id="PF17865">
    <property type="entry name" value="AAA_lid_5"/>
    <property type="match status" value="1"/>
</dbReference>
<feature type="compositionally biased region" description="Acidic residues" evidence="11">
    <location>
        <begin position="4341"/>
        <end position="4361"/>
    </location>
</feature>
<dbReference type="FunFam" id="3.40.50.300:FF:000142">
    <property type="entry name" value="Midasin"/>
    <property type="match status" value="1"/>
</dbReference>
<dbReference type="InterPro" id="IPR036465">
    <property type="entry name" value="vWFA_dom_sf"/>
</dbReference>
<organism evidence="13 14">
    <name type="scientific">Russula ochroleuca</name>
    <dbReference type="NCBI Taxonomy" id="152965"/>
    <lineage>
        <taxon>Eukaryota</taxon>
        <taxon>Fungi</taxon>
        <taxon>Dikarya</taxon>
        <taxon>Basidiomycota</taxon>
        <taxon>Agaricomycotina</taxon>
        <taxon>Agaricomycetes</taxon>
        <taxon>Russulales</taxon>
        <taxon>Russulaceae</taxon>
        <taxon>Russula</taxon>
    </lineage>
</organism>
<reference evidence="13" key="1">
    <citation type="submission" date="2019-10" db="EMBL/GenBank/DDBJ databases">
        <authorList>
            <consortium name="DOE Joint Genome Institute"/>
            <person name="Kuo A."/>
            <person name="Miyauchi S."/>
            <person name="Kiss E."/>
            <person name="Drula E."/>
            <person name="Kohler A."/>
            <person name="Sanchez-Garcia M."/>
            <person name="Andreopoulos B."/>
            <person name="Barry K.W."/>
            <person name="Bonito G."/>
            <person name="Buee M."/>
            <person name="Carver A."/>
            <person name="Chen C."/>
            <person name="Cichocki N."/>
            <person name="Clum A."/>
            <person name="Culley D."/>
            <person name="Crous P.W."/>
            <person name="Fauchery L."/>
            <person name="Girlanda M."/>
            <person name="Hayes R."/>
            <person name="Keri Z."/>
            <person name="LaButti K."/>
            <person name="Lipzen A."/>
            <person name="Lombard V."/>
            <person name="Magnuson J."/>
            <person name="Maillard F."/>
            <person name="Morin E."/>
            <person name="Murat C."/>
            <person name="Nolan M."/>
            <person name="Ohm R."/>
            <person name="Pangilinan J."/>
            <person name="Pereira M."/>
            <person name="Perotto S."/>
            <person name="Peter M."/>
            <person name="Riley R."/>
            <person name="Sitrit Y."/>
            <person name="Stielow B."/>
            <person name="Szollosi G."/>
            <person name="Zifcakova L."/>
            <person name="Stursova M."/>
            <person name="Spatafora J.W."/>
            <person name="Tedersoo L."/>
            <person name="Vaario L.-M."/>
            <person name="Yamada A."/>
            <person name="Yan M."/>
            <person name="Wang P."/>
            <person name="Xu J."/>
            <person name="Bruns T."/>
            <person name="Baldrian P."/>
            <person name="Vilgalys R."/>
            <person name="Henrissat B."/>
            <person name="Grigoriev I.V."/>
            <person name="Hibbett D."/>
            <person name="Nagy L.G."/>
            <person name="Martin F.M."/>
        </authorList>
    </citation>
    <scope>NUCLEOTIDE SEQUENCE</scope>
    <source>
        <strain evidence="13">Prilba</strain>
    </source>
</reference>